<dbReference type="EMBL" id="JABAEW010000027">
    <property type="protein sequence ID" value="NMD87641.1"/>
    <property type="molecule type" value="Genomic_DNA"/>
</dbReference>
<dbReference type="PANTHER" id="PTHR30146:SF109">
    <property type="entry name" value="HTH-TYPE TRANSCRIPTIONAL REGULATOR GALS"/>
    <property type="match status" value="1"/>
</dbReference>
<gene>
    <name evidence="5" type="ORF">HF882_13710</name>
</gene>
<reference evidence="5 6" key="1">
    <citation type="submission" date="2020-04" db="EMBL/GenBank/DDBJ databases">
        <authorList>
            <person name="Hitch T.C.A."/>
            <person name="Wylensek D."/>
            <person name="Clavel T."/>
        </authorList>
    </citation>
    <scope>NUCLEOTIDE SEQUENCE [LARGE SCALE GENOMIC DNA]</scope>
    <source>
        <strain evidence="5 6">COR2-253-APC-1A</strain>
    </source>
</reference>
<evidence type="ECO:0000259" key="4">
    <source>
        <dbReference type="SMART" id="SM00354"/>
    </source>
</evidence>
<sequence length="349" mass="39170">MEHEERINIRRIAGMLRISTAMVSRALSPELAHTVSEKQRARIREVCDRFQYMPNINTVRIFRNRSNLTALLVPEHCLSGHDSIDYNLAGVIGGIERTLSERGIYCSLVAVTPRFLAEKEYLRFCRSKMFDGFLLWGMTERETFVHELAEENPPVVSIQGVKNNPKLSGVNADDYRGMCDLVRRVLDCGHRRIGVIPALESSQAGRECNRAVRDVLEKAECRYLCSAVGGFDRQTGTEGFRELMRRDASISCIVCANDYVAAGVWLEACERGYEIPRRLSVTGADGLDFPGRIPLTGYLSPSFELGRLAAEMLLEHLDGRSAEPRQRVLETTFLPGATLRKPFNITGAI</sequence>
<evidence type="ECO:0000313" key="6">
    <source>
        <dbReference type="Proteomes" id="UP000576225"/>
    </source>
</evidence>
<protein>
    <submittedName>
        <fullName evidence="5">LacI family transcriptional regulator</fullName>
    </submittedName>
</protein>
<evidence type="ECO:0000313" key="5">
    <source>
        <dbReference type="EMBL" id="NMD87641.1"/>
    </source>
</evidence>
<keyword evidence="3" id="KW-0804">Transcription</keyword>
<dbReference type="CDD" id="cd06267">
    <property type="entry name" value="PBP1_LacI_sugar_binding-like"/>
    <property type="match status" value="1"/>
</dbReference>
<dbReference type="SUPFAM" id="SSF47413">
    <property type="entry name" value="lambda repressor-like DNA-binding domains"/>
    <property type="match status" value="1"/>
</dbReference>
<organism evidence="5 6">
    <name type="scientific">Victivallis vadensis</name>
    <dbReference type="NCBI Taxonomy" id="172901"/>
    <lineage>
        <taxon>Bacteria</taxon>
        <taxon>Pseudomonadati</taxon>
        <taxon>Lentisphaerota</taxon>
        <taxon>Lentisphaeria</taxon>
        <taxon>Victivallales</taxon>
        <taxon>Victivallaceae</taxon>
        <taxon>Victivallis</taxon>
    </lineage>
</organism>
<accession>A0A848AXN7</accession>
<dbReference type="PANTHER" id="PTHR30146">
    <property type="entry name" value="LACI-RELATED TRANSCRIPTIONAL REPRESSOR"/>
    <property type="match status" value="1"/>
</dbReference>
<dbReference type="GO" id="GO:0000976">
    <property type="term" value="F:transcription cis-regulatory region binding"/>
    <property type="evidence" value="ECO:0007669"/>
    <property type="project" value="TreeGrafter"/>
</dbReference>
<evidence type="ECO:0000256" key="1">
    <source>
        <dbReference type="ARBA" id="ARBA00023015"/>
    </source>
</evidence>
<keyword evidence="2" id="KW-0238">DNA-binding</keyword>
<evidence type="ECO:0000256" key="2">
    <source>
        <dbReference type="ARBA" id="ARBA00023125"/>
    </source>
</evidence>
<dbReference type="RefSeq" id="WP_168963003.1">
    <property type="nucleotide sequence ID" value="NZ_JABAEW010000027.1"/>
</dbReference>
<dbReference type="InterPro" id="IPR010982">
    <property type="entry name" value="Lambda_DNA-bd_dom_sf"/>
</dbReference>
<dbReference type="SUPFAM" id="SSF53822">
    <property type="entry name" value="Periplasmic binding protein-like I"/>
    <property type="match status" value="1"/>
</dbReference>
<dbReference type="InterPro" id="IPR046335">
    <property type="entry name" value="LacI/GalR-like_sensor"/>
</dbReference>
<feature type="domain" description="HTH lacI-type" evidence="4">
    <location>
        <begin position="6"/>
        <end position="78"/>
    </location>
</feature>
<dbReference type="Gene3D" id="3.40.50.2300">
    <property type="match status" value="2"/>
</dbReference>
<comment type="caution">
    <text evidence="5">The sequence shown here is derived from an EMBL/GenBank/DDBJ whole genome shotgun (WGS) entry which is preliminary data.</text>
</comment>
<keyword evidence="1" id="KW-0805">Transcription regulation</keyword>
<dbReference type="GO" id="GO:0003700">
    <property type="term" value="F:DNA-binding transcription factor activity"/>
    <property type="evidence" value="ECO:0007669"/>
    <property type="project" value="TreeGrafter"/>
</dbReference>
<dbReference type="Proteomes" id="UP000576225">
    <property type="component" value="Unassembled WGS sequence"/>
</dbReference>
<dbReference type="InterPro" id="IPR000843">
    <property type="entry name" value="HTH_LacI"/>
</dbReference>
<dbReference type="InterPro" id="IPR028082">
    <property type="entry name" value="Peripla_BP_I"/>
</dbReference>
<dbReference type="Pfam" id="PF13377">
    <property type="entry name" value="Peripla_BP_3"/>
    <property type="match status" value="1"/>
</dbReference>
<dbReference type="SMART" id="SM00354">
    <property type="entry name" value="HTH_LACI"/>
    <property type="match status" value="1"/>
</dbReference>
<evidence type="ECO:0000256" key="3">
    <source>
        <dbReference type="ARBA" id="ARBA00023163"/>
    </source>
</evidence>
<name>A0A848AXN7_9BACT</name>
<dbReference type="Gene3D" id="1.10.260.40">
    <property type="entry name" value="lambda repressor-like DNA-binding domains"/>
    <property type="match status" value="1"/>
</dbReference>
<dbReference type="AlphaFoldDB" id="A0A848AXN7"/>
<proteinExistence type="predicted"/>